<gene>
    <name evidence="2" type="ORF">AT15_05095</name>
</gene>
<feature type="transmembrane region" description="Helical" evidence="1">
    <location>
        <begin position="6"/>
        <end position="31"/>
    </location>
</feature>
<dbReference type="STRING" id="1453497.AT15_05095"/>
<dbReference type="Proteomes" id="UP000077339">
    <property type="component" value="Unassembled WGS sequence"/>
</dbReference>
<comment type="caution">
    <text evidence="2">The sequence shown here is derived from an EMBL/GenBank/DDBJ whole genome shotgun (WGS) entry which is preliminary data.</text>
</comment>
<feature type="transmembrane region" description="Helical" evidence="1">
    <location>
        <begin position="127"/>
        <end position="150"/>
    </location>
</feature>
<dbReference type="PATRIC" id="fig|1453497.3.peg.1012"/>
<proteinExistence type="predicted"/>
<organism evidence="2 3">
    <name type="scientific">Kosmotoga arenicorallina S304</name>
    <dbReference type="NCBI Taxonomy" id="1453497"/>
    <lineage>
        <taxon>Bacteria</taxon>
        <taxon>Thermotogati</taxon>
        <taxon>Thermotogota</taxon>
        <taxon>Thermotogae</taxon>
        <taxon>Kosmotogales</taxon>
        <taxon>Kosmotogaceae</taxon>
        <taxon>Kosmotoga</taxon>
    </lineage>
</organism>
<keyword evidence="3" id="KW-1185">Reference proteome</keyword>
<evidence type="ECO:0000313" key="3">
    <source>
        <dbReference type="Proteomes" id="UP000077339"/>
    </source>
</evidence>
<feature type="transmembrane region" description="Helical" evidence="1">
    <location>
        <begin position="97"/>
        <end position="115"/>
    </location>
</feature>
<dbReference type="AlphaFoldDB" id="A0A176JUR5"/>
<dbReference type="EMBL" id="JFHK01000028">
    <property type="protein sequence ID" value="OAA27198.1"/>
    <property type="molecule type" value="Genomic_DNA"/>
</dbReference>
<keyword evidence="1" id="KW-0812">Transmembrane</keyword>
<accession>A0A176JUR5</accession>
<protein>
    <submittedName>
        <fullName evidence="2">Uncharacterized protein</fullName>
    </submittedName>
</protein>
<keyword evidence="1" id="KW-0472">Membrane</keyword>
<evidence type="ECO:0000313" key="2">
    <source>
        <dbReference type="EMBL" id="OAA27198.1"/>
    </source>
</evidence>
<name>A0A176JUR5_9BACT</name>
<evidence type="ECO:0000256" key="1">
    <source>
        <dbReference type="SAM" id="Phobius"/>
    </source>
</evidence>
<reference evidence="2 3" key="1">
    <citation type="submission" date="2014-02" db="EMBL/GenBank/DDBJ databases">
        <title>Kosmotoga genome sequencing.</title>
        <authorList>
            <person name="Pollo S.M."/>
            <person name="Charchuk R."/>
            <person name="Nesbo C.L."/>
        </authorList>
    </citation>
    <scope>NUCLEOTIDE SEQUENCE [LARGE SCALE GENOMIC DNA]</scope>
    <source>
        <strain evidence="2 3">S304</strain>
    </source>
</reference>
<keyword evidence="1" id="KW-1133">Transmembrane helix</keyword>
<sequence length="166" mass="18543">MLALTFSINVWLSESGLFALLPITMFVAYFLGNGKLLPEKLGEKIRIFREGAYPLKEIDEAVLRLERGTKIDLSELMEKVNKIKKKLLDVAKVQRKLFIFSFILAPVFPVITTFGSTNLKALEKGLLLLSGYGGMFAVIFVAIAGINAFFRQVKGIADKINNLENE</sequence>